<organism evidence="2 3">
    <name type="scientific">Schaedlerella arabinosiphila</name>
    <dbReference type="NCBI Taxonomy" id="2044587"/>
    <lineage>
        <taxon>Bacteria</taxon>
        <taxon>Bacillati</taxon>
        <taxon>Bacillota</taxon>
        <taxon>Clostridia</taxon>
        <taxon>Lachnospirales</taxon>
        <taxon>Lachnospiraceae</taxon>
        <taxon>Schaedlerella</taxon>
    </lineage>
</organism>
<reference evidence="2 3" key="1">
    <citation type="submission" date="2019-07" db="EMBL/GenBank/DDBJ databases">
        <title>Draft genome sequences of 15 bacterial species constituting the stable defined intestinal microbiota of the GM15 gnotobiotic mouse model.</title>
        <authorList>
            <person name="Elie C."/>
            <person name="Mathieu A."/>
            <person name="Saliou A."/>
            <person name="Darnaud M."/>
            <person name="Leulier F."/>
            <person name="Tamellini A."/>
        </authorList>
    </citation>
    <scope>NUCLEOTIDE SEQUENCE [LARGE SCALE GENOMIC DNA]</scope>
    <source>
        <strain evidence="3">ASF 502</strain>
    </source>
</reference>
<dbReference type="NCBIfam" id="TIGR01686">
    <property type="entry name" value="FkbH"/>
    <property type="match status" value="1"/>
</dbReference>
<dbReference type="Pfam" id="PF21211">
    <property type="entry name" value="FkbH_N"/>
    <property type="match status" value="1"/>
</dbReference>
<name>A0A9X5H4H6_9FIRM</name>
<accession>A0A9X5H4H6</accession>
<dbReference type="SUPFAM" id="SSF56784">
    <property type="entry name" value="HAD-like"/>
    <property type="match status" value="1"/>
</dbReference>
<dbReference type="OrthoDB" id="323926at2"/>
<dbReference type="InterPro" id="IPR010033">
    <property type="entry name" value="HAD_SF_ppase_IIIC"/>
</dbReference>
<protein>
    <submittedName>
        <fullName evidence="2">HAD-IIIC family phosphatase</fullName>
    </submittedName>
</protein>
<evidence type="ECO:0000313" key="3">
    <source>
        <dbReference type="Proteomes" id="UP000474104"/>
    </source>
</evidence>
<dbReference type="InterPro" id="IPR036412">
    <property type="entry name" value="HAD-like_sf"/>
</dbReference>
<dbReference type="EMBL" id="VIRB01000055">
    <property type="protein sequence ID" value="NDO68722.1"/>
    <property type="molecule type" value="Genomic_DNA"/>
</dbReference>
<dbReference type="InterPro" id="IPR049369">
    <property type="entry name" value="BF1531-like_N"/>
</dbReference>
<feature type="domain" description="BF1531-like N-terminal" evidence="1">
    <location>
        <begin position="21"/>
        <end position="216"/>
    </location>
</feature>
<dbReference type="InterPro" id="IPR023214">
    <property type="entry name" value="HAD_sf"/>
</dbReference>
<dbReference type="Proteomes" id="UP000474104">
    <property type="component" value="Unassembled WGS sequence"/>
</dbReference>
<dbReference type="Gene3D" id="3.40.50.1110">
    <property type="entry name" value="SGNH hydrolase"/>
    <property type="match status" value="1"/>
</dbReference>
<dbReference type="RefSeq" id="WP_004072049.1">
    <property type="nucleotide sequence ID" value="NZ_VIRB01000055.1"/>
</dbReference>
<gene>
    <name evidence="2" type="ORF">FMM80_08520</name>
</gene>
<dbReference type="InterPro" id="IPR036514">
    <property type="entry name" value="SGNH_hydro_sf"/>
</dbReference>
<dbReference type="NCBIfam" id="TIGR01681">
    <property type="entry name" value="HAD-SF-IIIC"/>
    <property type="match status" value="1"/>
</dbReference>
<proteinExistence type="predicted"/>
<comment type="caution">
    <text evidence="2">The sequence shown here is derived from an EMBL/GenBank/DDBJ whole genome shotgun (WGS) entry which is preliminary data.</text>
</comment>
<dbReference type="Gene3D" id="3.40.50.1000">
    <property type="entry name" value="HAD superfamily/HAD-like"/>
    <property type="match status" value="1"/>
</dbReference>
<dbReference type="InterPro" id="IPR010037">
    <property type="entry name" value="FkbH_domain"/>
</dbReference>
<sequence length="579" mass="67227">MYSFRELQKARSINIDGKETRLAVLGNCATQFFSEALEGFGKLTGLNLSVYDADYNQIDEQLLNPSSEVFSFEPDQILLWLCTEILYEEYLDREFSERSHFAESYIQKLEHYWECIKRYSNASIVQLNFTEIDDKALGQYSCKVDATFVYQIRKLNFLFQESASKNSRVYPVDALAVQIDLGRDVYFNAPLYYNAKVPVAINALPFLGRAVIDVLKSIMGRIKKCLILDLDNTLWGGVIGDDGLAGIEIGALGKGHVFSNLQRWIKQLKEYGIILAVCSKNEEDIAKEPFSKHKEMILSLSDISVFVANWNDKATNIKLIQESLNIGMDSIVFLDDNPFERNLIREKFPDIEVPELPKDPSTWLGFLQRENYFDTVSYTKFGSDRTKFYQAEIERKKLGQTFETIDDYLKSLGMIGEAKHFEPFWYSRIAQLTQRSNQFNLRTVRYNEDEIQRIAEDRHYITLYYTLRDKFGDHGLVSVVILEKIANDELFVDTWLMSCRVLKRGMEEFVINHMVQTAFDYGFETISSEYLSTTKNQMVKDIYETMGFSRMSDHTFRLNISSFQKLKTYIQEEHKNGEK</sequence>
<dbReference type="AlphaFoldDB" id="A0A9X5H4H6"/>
<evidence type="ECO:0000259" key="1">
    <source>
        <dbReference type="Pfam" id="PF21211"/>
    </source>
</evidence>
<evidence type="ECO:0000313" key="2">
    <source>
        <dbReference type="EMBL" id="NDO68722.1"/>
    </source>
</evidence>